<keyword evidence="2" id="KW-0732">Signal</keyword>
<feature type="signal peptide" evidence="2">
    <location>
        <begin position="1"/>
        <end position="28"/>
    </location>
</feature>
<evidence type="ECO:0000256" key="1">
    <source>
        <dbReference type="SAM" id="Phobius"/>
    </source>
</evidence>
<sequence>MKPAKRRTRLYTAAAVILVLGLACSALIAVSASDVALDAPLGNPLEESKSYRRSLEMYGGRANLLAAQFMEWFAGLWHGKALGITLGWITLTAALIVALIAYHLPDDSE</sequence>
<accession>A0A6V8MMZ7</accession>
<comment type="caution">
    <text evidence="3">The sequence shown here is derived from an EMBL/GenBank/DDBJ whole genome shotgun (WGS) entry which is preliminary data.</text>
</comment>
<organism evidence="3 4">
    <name type="scientific">Geomonas silvestris</name>
    <dbReference type="NCBI Taxonomy" id="2740184"/>
    <lineage>
        <taxon>Bacteria</taxon>
        <taxon>Pseudomonadati</taxon>
        <taxon>Thermodesulfobacteriota</taxon>
        <taxon>Desulfuromonadia</taxon>
        <taxon>Geobacterales</taxon>
        <taxon>Geobacteraceae</taxon>
        <taxon>Geomonas</taxon>
    </lineage>
</organism>
<dbReference type="EMBL" id="BLXX01000013">
    <property type="protein sequence ID" value="GFO61352.1"/>
    <property type="molecule type" value="Genomic_DNA"/>
</dbReference>
<dbReference type="Proteomes" id="UP000556026">
    <property type="component" value="Unassembled WGS sequence"/>
</dbReference>
<dbReference type="RefSeq" id="WP_183356148.1">
    <property type="nucleotide sequence ID" value="NZ_BLXX01000013.1"/>
</dbReference>
<protein>
    <recommendedName>
        <fullName evidence="5">Lipoprotein</fullName>
    </recommendedName>
</protein>
<proteinExistence type="predicted"/>
<feature type="transmembrane region" description="Helical" evidence="1">
    <location>
        <begin position="81"/>
        <end position="104"/>
    </location>
</feature>
<name>A0A6V8MMZ7_9BACT</name>
<evidence type="ECO:0000313" key="4">
    <source>
        <dbReference type="Proteomes" id="UP000556026"/>
    </source>
</evidence>
<keyword evidence="1" id="KW-0472">Membrane</keyword>
<evidence type="ECO:0008006" key="5">
    <source>
        <dbReference type="Google" id="ProtNLM"/>
    </source>
</evidence>
<feature type="chain" id="PRO_5027662301" description="Lipoprotein" evidence="2">
    <location>
        <begin position="29"/>
        <end position="109"/>
    </location>
</feature>
<dbReference type="AlphaFoldDB" id="A0A6V8MMZ7"/>
<dbReference type="PROSITE" id="PS51257">
    <property type="entry name" value="PROKAR_LIPOPROTEIN"/>
    <property type="match status" value="1"/>
</dbReference>
<evidence type="ECO:0000256" key="2">
    <source>
        <dbReference type="SAM" id="SignalP"/>
    </source>
</evidence>
<keyword evidence="1" id="KW-1133">Transmembrane helix</keyword>
<evidence type="ECO:0000313" key="3">
    <source>
        <dbReference type="EMBL" id="GFO61352.1"/>
    </source>
</evidence>
<reference evidence="4" key="1">
    <citation type="submission" date="2020-06" db="EMBL/GenBank/DDBJ databases">
        <title>Draft genomic sequence of Geomonas sp. Red330.</title>
        <authorList>
            <person name="Itoh H."/>
            <person name="Zhenxing X."/>
            <person name="Ushijima N."/>
            <person name="Masuda Y."/>
            <person name="Shiratori Y."/>
            <person name="Senoo K."/>
        </authorList>
    </citation>
    <scope>NUCLEOTIDE SEQUENCE [LARGE SCALE GENOMIC DNA]</scope>
    <source>
        <strain evidence="4">Red330</strain>
    </source>
</reference>
<keyword evidence="4" id="KW-1185">Reference proteome</keyword>
<keyword evidence="1" id="KW-0812">Transmembrane</keyword>
<gene>
    <name evidence="3" type="ORF">GMST_36770</name>
</gene>